<gene>
    <name evidence="4" type="ORF">AVL62_01690</name>
</gene>
<dbReference type="Proteomes" id="UP000054837">
    <property type="component" value="Unassembled WGS sequence"/>
</dbReference>
<dbReference type="GO" id="GO:0003960">
    <property type="term" value="F:quinone reductase (NADPH) activity"/>
    <property type="evidence" value="ECO:0007669"/>
    <property type="project" value="InterPro"/>
</dbReference>
<reference evidence="4 5" key="1">
    <citation type="submission" date="2015-12" db="EMBL/GenBank/DDBJ databases">
        <title>Serinicoccus chungangenesis strain CD08_5 genome sequencing and assembly.</title>
        <authorList>
            <person name="Chander A.M."/>
            <person name="Kaur G."/>
            <person name="Nair G.R."/>
            <person name="Dhawan D.K."/>
            <person name="Kochhar R.K."/>
            <person name="Mayilraj S."/>
            <person name="Bhadada S.K."/>
        </authorList>
    </citation>
    <scope>NUCLEOTIDE SEQUENCE [LARGE SCALE GENOMIC DNA]</scope>
    <source>
        <strain evidence="4 5">CD08_5</strain>
    </source>
</reference>
<name>A0A0W8I5J4_9MICO</name>
<dbReference type="AlphaFoldDB" id="A0A0W8I5J4"/>
<keyword evidence="2" id="KW-0560">Oxidoreductase</keyword>
<dbReference type="OrthoDB" id="9780520at2"/>
<comment type="caution">
    <text evidence="4">The sequence shown here is derived from an EMBL/GenBank/DDBJ whole genome shotgun (WGS) entry which is preliminary data.</text>
</comment>
<evidence type="ECO:0000313" key="5">
    <source>
        <dbReference type="Proteomes" id="UP000054837"/>
    </source>
</evidence>
<evidence type="ECO:0000259" key="3">
    <source>
        <dbReference type="SMART" id="SM00829"/>
    </source>
</evidence>
<dbReference type="Gene3D" id="3.40.50.720">
    <property type="entry name" value="NAD(P)-binding Rossmann-like Domain"/>
    <property type="match status" value="1"/>
</dbReference>
<dbReference type="FunFam" id="3.40.50.720:FF:000053">
    <property type="entry name" value="Quinone oxidoreductase 1"/>
    <property type="match status" value="1"/>
</dbReference>
<dbReference type="PANTHER" id="PTHR48106:SF13">
    <property type="entry name" value="QUINONE OXIDOREDUCTASE-RELATED"/>
    <property type="match status" value="1"/>
</dbReference>
<evidence type="ECO:0000256" key="2">
    <source>
        <dbReference type="ARBA" id="ARBA00023002"/>
    </source>
</evidence>
<dbReference type="GO" id="GO:0005829">
    <property type="term" value="C:cytosol"/>
    <property type="evidence" value="ECO:0007669"/>
    <property type="project" value="TreeGrafter"/>
</dbReference>
<keyword evidence="5" id="KW-1185">Reference proteome</keyword>
<dbReference type="PANTHER" id="PTHR48106">
    <property type="entry name" value="QUINONE OXIDOREDUCTASE PIG3-RELATED"/>
    <property type="match status" value="1"/>
</dbReference>
<dbReference type="Pfam" id="PF00107">
    <property type="entry name" value="ADH_zinc_N"/>
    <property type="match status" value="1"/>
</dbReference>
<dbReference type="GO" id="GO:0070402">
    <property type="term" value="F:NADPH binding"/>
    <property type="evidence" value="ECO:0007669"/>
    <property type="project" value="TreeGrafter"/>
</dbReference>
<dbReference type="GO" id="GO:0035925">
    <property type="term" value="F:mRNA 3'-UTR AU-rich region binding"/>
    <property type="evidence" value="ECO:0007669"/>
    <property type="project" value="TreeGrafter"/>
</dbReference>
<dbReference type="Gene3D" id="3.90.180.10">
    <property type="entry name" value="Medium-chain alcohol dehydrogenases, catalytic domain"/>
    <property type="match status" value="1"/>
</dbReference>
<dbReference type="InterPro" id="IPR013154">
    <property type="entry name" value="ADH-like_N"/>
</dbReference>
<evidence type="ECO:0000313" key="4">
    <source>
        <dbReference type="EMBL" id="KUG53528.1"/>
    </source>
</evidence>
<dbReference type="Pfam" id="PF08240">
    <property type="entry name" value="ADH_N"/>
    <property type="match status" value="1"/>
</dbReference>
<dbReference type="SUPFAM" id="SSF51735">
    <property type="entry name" value="NAD(P)-binding Rossmann-fold domains"/>
    <property type="match status" value="1"/>
</dbReference>
<dbReference type="InterPro" id="IPR047618">
    <property type="entry name" value="QOR-like"/>
</dbReference>
<dbReference type="InterPro" id="IPR011032">
    <property type="entry name" value="GroES-like_sf"/>
</dbReference>
<dbReference type="SUPFAM" id="SSF50129">
    <property type="entry name" value="GroES-like"/>
    <property type="match status" value="1"/>
</dbReference>
<dbReference type="CDD" id="cd05286">
    <property type="entry name" value="QOR2"/>
    <property type="match status" value="1"/>
</dbReference>
<evidence type="ECO:0000256" key="1">
    <source>
        <dbReference type="ARBA" id="ARBA00022857"/>
    </source>
</evidence>
<protein>
    <submittedName>
        <fullName evidence="4">NADPH:quinone reductase</fullName>
    </submittedName>
</protein>
<sequence length="323" mass="33369">MRAIIVDQPGGPEALTLVDRPTPEPGPGEVLVDVAAAGVNFIDVYHRSGAYPLPTPFVVGSEGAGTVRTVGPDVSGVAEGDRVAWAMSPGTGYTDEAVVAADRLVLVPSEVDLETAAAVMLQGLTAHYLARTTFEAAPGHTALVTAAAGGVGLLLTQLLARAGTHVIGTVGSPAKAELARAAGAHDVVLYREEDLVDRVREITGGQGVHVVYDGVGRDTFDAGLELLRPRGTMVLFGAASGPVPPVDPQVLNQQGSLFLTRPSLAHYVADRAELLARADDLMHLVAAGELQVRVSGRYALADAHQAHTDLEAGGTTGKLLLLP</sequence>
<dbReference type="STRING" id="767452.AVL62_01690"/>
<keyword evidence="1" id="KW-0521">NADP</keyword>
<feature type="domain" description="Enoyl reductase (ER)" evidence="3">
    <location>
        <begin position="10"/>
        <end position="321"/>
    </location>
</feature>
<dbReference type="InterPro" id="IPR020843">
    <property type="entry name" value="ER"/>
</dbReference>
<dbReference type="InterPro" id="IPR013149">
    <property type="entry name" value="ADH-like_C"/>
</dbReference>
<accession>A0A0W8I5J4</accession>
<dbReference type="SMART" id="SM00829">
    <property type="entry name" value="PKS_ER"/>
    <property type="match status" value="1"/>
</dbReference>
<organism evidence="4 5">
    <name type="scientific">Serinicoccus chungangensis</name>
    <dbReference type="NCBI Taxonomy" id="767452"/>
    <lineage>
        <taxon>Bacteria</taxon>
        <taxon>Bacillati</taxon>
        <taxon>Actinomycetota</taxon>
        <taxon>Actinomycetes</taxon>
        <taxon>Micrococcales</taxon>
        <taxon>Ornithinimicrobiaceae</taxon>
        <taxon>Serinicoccus</taxon>
    </lineage>
</organism>
<dbReference type="RefSeq" id="WP_058891537.1">
    <property type="nucleotide sequence ID" value="NZ_LQBL01000028.1"/>
</dbReference>
<dbReference type="EMBL" id="LQBL01000028">
    <property type="protein sequence ID" value="KUG53528.1"/>
    <property type="molecule type" value="Genomic_DNA"/>
</dbReference>
<proteinExistence type="predicted"/>
<dbReference type="InterPro" id="IPR036291">
    <property type="entry name" value="NAD(P)-bd_dom_sf"/>
</dbReference>